<evidence type="ECO:0000256" key="1">
    <source>
        <dbReference type="SAM" id="MobiDB-lite"/>
    </source>
</evidence>
<keyword evidence="3" id="KW-1185">Reference proteome</keyword>
<proteinExistence type="predicted"/>
<dbReference type="Proteomes" id="UP000070444">
    <property type="component" value="Unassembled WGS sequence"/>
</dbReference>
<evidence type="ECO:0000313" key="3">
    <source>
        <dbReference type="Proteomes" id="UP000070444"/>
    </source>
</evidence>
<dbReference type="EMBL" id="KQ964791">
    <property type="protein sequence ID" value="KXN65949.1"/>
    <property type="molecule type" value="Genomic_DNA"/>
</dbReference>
<protein>
    <submittedName>
        <fullName evidence="2">Uncharacterized protein</fullName>
    </submittedName>
</protein>
<dbReference type="Pfam" id="PF20162">
    <property type="entry name" value="Etd1"/>
    <property type="match status" value="1"/>
</dbReference>
<dbReference type="GO" id="GO:0005096">
    <property type="term" value="F:GTPase activator activity"/>
    <property type="evidence" value="ECO:0007669"/>
    <property type="project" value="InterPro"/>
</dbReference>
<dbReference type="AlphaFoldDB" id="A0A137NTA2"/>
<dbReference type="GO" id="GO:1902412">
    <property type="term" value="P:regulation of mitotic cytokinesis"/>
    <property type="evidence" value="ECO:0007669"/>
    <property type="project" value="InterPro"/>
</dbReference>
<gene>
    <name evidence="2" type="ORF">CONCODRAFT_12322</name>
</gene>
<dbReference type="InterPro" id="IPR045342">
    <property type="entry name" value="Etd1"/>
</dbReference>
<evidence type="ECO:0000313" key="2">
    <source>
        <dbReference type="EMBL" id="KXN65949.1"/>
    </source>
</evidence>
<feature type="region of interest" description="Disordered" evidence="1">
    <location>
        <begin position="17"/>
        <end position="53"/>
    </location>
</feature>
<organism evidence="2 3">
    <name type="scientific">Conidiobolus coronatus (strain ATCC 28846 / CBS 209.66 / NRRL 28638)</name>
    <name type="common">Delacroixia coronata</name>
    <dbReference type="NCBI Taxonomy" id="796925"/>
    <lineage>
        <taxon>Eukaryota</taxon>
        <taxon>Fungi</taxon>
        <taxon>Fungi incertae sedis</taxon>
        <taxon>Zoopagomycota</taxon>
        <taxon>Entomophthoromycotina</taxon>
        <taxon>Entomophthoromycetes</taxon>
        <taxon>Entomophthorales</taxon>
        <taxon>Ancylistaceae</taxon>
        <taxon>Conidiobolus</taxon>
    </lineage>
</organism>
<accession>A0A137NTA2</accession>
<sequence length="244" mass="27522">MAISQYRISSAPESFQHSMDACDDDWNPPLSPTSATPSNPKYGGLSPLNFTGARPPRVIPAHIRRPRRPSENWDSDFVLDYNDDSIPVPKNIQSRSHNVCVDLYNIRDLSQKSKDLQKLLSRAKELQSQNLPKVESDPRYADFTERIAQAEALVELAGEMSTLQKQSLTSNHPTTPAPAKPPTRHFLQTILLRHQQSIECEATTELSNSVTFDLTIEDVPCLIDHCENLTKLIQNYIVGWEDTK</sequence>
<reference evidence="2 3" key="1">
    <citation type="journal article" date="2015" name="Genome Biol. Evol.">
        <title>Phylogenomic analyses indicate that early fungi evolved digesting cell walls of algal ancestors of land plants.</title>
        <authorList>
            <person name="Chang Y."/>
            <person name="Wang S."/>
            <person name="Sekimoto S."/>
            <person name="Aerts A.L."/>
            <person name="Choi C."/>
            <person name="Clum A."/>
            <person name="LaButti K.M."/>
            <person name="Lindquist E.A."/>
            <person name="Yee Ngan C."/>
            <person name="Ohm R.A."/>
            <person name="Salamov A.A."/>
            <person name="Grigoriev I.V."/>
            <person name="Spatafora J.W."/>
            <person name="Berbee M.L."/>
        </authorList>
    </citation>
    <scope>NUCLEOTIDE SEQUENCE [LARGE SCALE GENOMIC DNA]</scope>
    <source>
        <strain evidence="2 3">NRRL 28638</strain>
    </source>
</reference>
<name>A0A137NTA2_CONC2</name>